<dbReference type="Gene3D" id="1.10.10.10">
    <property type="entry name" value="Winged helix-like DNA-binding domain superfamily/Winged helix DNA-binding domain"/>
    <property type="match status" value="1"/>
</dbReference>
<dbReference type="Pfam" id="PF00392">
    <property type="entry name" value="GntR"/>
    <property type="match status" value="1"/>
</dbReference>
<dbReference type="InterPro" id="IPR004839">
    <property type="entry name" value="Aminotransferase_I/II_large"/>
</dbReference>
<dbReference type="InterPro" id="IPR036390">
    <property type="entry name" value="WH_DNA-bd_sf"/>
</dbReference>
<dbReference type="RefSeq" id="WP_091934514.1">
    <property type="nucleotide sequence ID" value="NZ_FNCY01000002.1"/>
</dbReference>
<dbReference type="OrthoDB" id="9803354at2"/>
<feature type="domain" description="HTH gntR-type" evidence="6">
    <location>
        <begin position="12"/>
        <end position="80"/>
    </location>
</feature>
<dbReference type="Gene3D" id="3.90.1150.10">
    <property type="entry name" value="Aspartate Aminotransferase, domain 1"/>
    <property type="match status" value="1"/>
</dbReference>
<accession>A0A1G7YES3</accession>
<keyword evidence="7" id="KW-0032">Aminotransferase</keyword>
<dbReference type="SUPFAM" id="SSF53383">
    <property type="entry name" value="PLP-dependent transferases"/>
    <property type="match status" value="1"/>
</dbReference>
<dbReference type="AlphaFoldDB" id="A0A1G7YES3"/>
<dbReference type="GO" id="GO:0003677">
    <property type="term" value="F:DNA binding"/>
    <property type="evidence" value="ECO:0007669"/>
    <property type="project" value="UniProtKB-KW"/>
</dbReference>
<dbReference type="STRING" id="83767.SAMN05660652_00979"/>
<comment type="similarity">
    <text evidence="1">In the C-terminal section; belongs to the class-I pyridoxal-phosphate-dependent aminotransferase family.</text>
</comment>
<name>A0A1G7YES3_9RHOO</name>
<gene>
    <name evidence="7" type="ORF">SAMN05660652_00979</name>
</gene>
<sequence length="491" mass="53183">MSTVSTATGDTRPRYERLAEEFLAAIDDGRLPPGSRLPSIRETAQSHGLSINTVVAAYHQLEARGQVEARPQSGYFVSARWPAAAMAPTPAALPMEPPALPDSAVLDRIAAVVAAQANPDTIDLSLACPKRSDAYPDKTLSRLAAEFARRQPELLTDYSLPPGPLRLRQAICRHAHDLGMTLDAGEIILTNGCMEALQLALRGVTRPGDTIAIESPTYFNLLSLADHLGLRTIEIPTHPDRGMALDALELLLAEGRVQAVVSMPNVHNPLGTGMPLDAKQRLARLVRDYRVPVIEDALYAELQYAIPLAPTVKAFDADGWVIVCTSYTKTLAPGLRIGWMHAGRFHQRIAALKFSASIAQPAFLGEVLGAYLDTGGYAQHLRRLRRLSAAQVNRLCGLVNTHFPTGTHIARPTGGFLVWIELPPGCDGNRLCDAALAQGITITPGSVFSPSGRHTRHIRLSGCHNFSDRHIHALVTLGQLAHRQLDQGLPR</sequence>
<keyword evidence="2" id="KW-0663">Pyridoxal phosphate</keyword>
<dbReference type="EMBL" id="FNCY01000002">
    <property type="protein sequence ID" value="SDG94789.1"/>
    <property type="molecule type" value="Genomic_DNA"/>
</dbReference>
<keyword evidence="7" id="KW-0808">Transferase</keyword>
<dbReference type="InterPro" id="IPR036388">
    <property type="entry name" value="WH-like_DNA-bd_sf"/>
</dbReference>
<evidence type="ECO:0000313" key="7">
    <source>
        <dbReference type="EMBL" id="SDG94789.1"/>
    </source>
</evidence>
<dbReference type="GO" id="GO:0030170">
    <property type="term" value="F:pyridoxal phosphate binding"/>
    <property type="evidence" value="ECO:0007669"/>
    <property type="project" value="InterPro"/>
</dbReference>
<dbReference type="Pfam" id="PF00155">
    <property type="entry name" value="Aminotran_1_2"/>
    <property type="match status" value="1"/>
</dbReference>
<keyword evidence="5" id="KW-0804">Transcription</keyword>
<reference evidence="7 8" key="1">
    <citation type="submission" date="2016-10" db="EMBL/GenBank/DDBJ databases">
        <authorList>
            <person name="de Groot N.N."/>
        </authorList>
    </citation>
    <scope>NUCLEOTIDE SEQUENCE [LARGE SCALE GENOMIC DNA]</scope>
    <source>
        <strain evidence="7 8">DSM 5885</strain>
    </source>
</reference>
<dbReference type="InterPro" id="IPR000524">
    <property type="entry name" value="Tscrpt_reg_HTH_GntR"/>
</dbReference>
<keyword evidence="3" id="KW-0805">Transcription regulation</keyword>
<dbReference type="Gene3D" id="3.40.640.10">
    <property type="entry name" value="Type I PLP-dependent aspartate aminotransferase-like (Major domain)"/>
    <property type="match status" value="1"/>
</dbReference>
<dbReference type="Proteomes" id="UP000198607">
    <property type="component" value="Unassembled WGS sequence"/>
</dbReference>
<evidence type="ECO:0000256" key="5">
    <source>
        <dbReference type="ARBA" id="ARBA00023163"/>
    </source>
</evidence>
<dbReference type="InterPro" id="IPR015421">
    <property type="entry name" value="PyrdxlP-dep_Trfase_major"/>
</dbReference>
<evidence type="ECO:0000256" key="4">
    <source>
        <dbReference type="ARBA" id="ARBA00023125"/>
    </source>
</evidence>
<dbReference type="GO" id="GO:0008483">
    <property type="term" value="F:transaminase activity"/>
    <property type="evidence" value="ECO:0007669"/>
    <property type="project" value="UniProtKB-KW"/>
</dbReference>
<keyword evidence="8" id="KW-1185">Reference proteome</keyword>
<dbReference type="InterPro" id="IPR015422">
    <property type="entry name" value="PyrdxlP-dep_Trfase_small"/>
</dbReference>
<keyword evidence="4 7" id="KW-0238">DNA-binding</keyword>
<evidence type="ECO:0000259" key="6">
    <source>
        <dbReference type="PROSITE" id="PS50949"/>
    </source>
</evidence>
<dbReference type="GO" id="GO:0003700">
    <property type="term" value="F:DNA-binding transcription factor activity"/>
    <property type="evidence" value="ECO:0007669"/>
    <property type="project" value="InterPro"/>
</dbReference>
<dbReference type="InterPro" id="IPR051446">
    <property type="entry name" value="HTH_trans_reg/aminotransferase"/>
</dbReference>
<evidence type="ECO:0000256" key="3">
    <source>
        <dbReference type="ARBA" id="ARBA00023015"/>
    </source>
</evidence>
<organism evidence="7 8">
    <name type="scientific">Propionivibrio dicarboxylicus</name>
    <dbReference type="NCBI Taxonomy" id="83767"/>
    <lineage>
        <taxon>Bacteria</taxon>
        <taxon>Pseudomonadati</taxon>
        <taxon>Pseudomonadota</taxon>
        <taxon>Betaproteobacteria</taxon>
        <taxon>Rhodocyclales</taxon>
        <taxon>Rhodocyclaceae</taxon>
        <taxon>Propionivibrio</taxon>
    </lineage>
</organism>
<protein>
    <submittedName>
        <fullName evidence="7">DNA-binding transcriptional regulator, MocR family, contains an aminotransferase domain</fullName>
    </submittedName>
</protein>
<evidence type="ECO:0000256" key="1">
    <source>
        <dbReference type="ARBA" id="ARBA00005384"/>
    </source>
</evidence>
<dbReference type="CDD" id="cd07377">
    <property type="entry name" value="WHTH_GntR"/>
    <property type="match status" value="1"/>
</dbReference>
<dbReference type="PROSITE" id="PS50949">
    <property type="entry name" value="HTH_GNTR"/>
    <property type="match status" value="1"/>
</dbReference>
<dbReference type="CDD" id="cd00609">
    <property type="entry name" value="AAT_like"/>
    <property type="match status" value="1"/>
</dbReference>
<evidence type="ECO:0000256" key="2">
    <source>
        <dbReference type="ARBA" id="ARBA00022898"/>
    </source>
</evidence>
<dbReference type="SUPFAM" id="SSF46785">
    <property type="entry name" value="Winged helix' DNA-binding domain"/>
    <property type="match status" value="1"/>
</dbReference>
<dbReference type="PANTHER" id="PTHR46577:SF2">
    <property type="entry name" value="TRANSCRIPTIONAL REGULATORY PROTEIN"/>
    <property type="match status" value="1"/>
</dbReference>
<proteinExistence type="inferred from homology"/>
<dbReference type="InterPro" id="IPR015424">
    <property type="entry name" value="PyrdxlP-dep_Trfase"/>
</dbReference>
<evidence type="ECO:0000313" key="8">
    <source>
        <dbReference type="Proteomes" id="UP000198607"/>
    </source>
</evidence>
<dbReference type="PANTHER" id="PTHR46577">
    <property type="entry name" value="HTH-TYPE TRANSCRIPTIONAL REGULATORY PROTEIN GABR"/>
    <property type="match status" value="1"/>
</dbReference>
<dbReference type="SMART" id="SM00345">
    <property type="entry name" value="HTH_GNTR"/>
    <property type="match status" value="1"/>
</dbReference>